<reference evidence="2" key="1">
    <citation type="journal article" date="2008" name="Nat. Genet.">
        <title>The Pristionchus pacificus genome provides a unique perspective on nematode lifestyle and parasitism.</title>
        <authorList>
            <person name="Dieterich C."/>
            <person name="Clifton S.W."/>
            <person name="Schuster L.N."/>
            <person name="Chinwalla A."/>
            <person name="Delehaunty K."/>
            <person name="Dinkelacker I."/>
            <person name="Fulton L."/>
            <person name="Fulton R."/>
            <person name="Godfrey J."/>
            <person name="Minx P."/>
            <person name="Mitreva M."/>
            <person name="Roeseler W."/>
            <person name="Tian H."/>
            <person name="Witte H."/>
            <person name="Yang S.P."/>
            <person name="Wilson R.K."/>
            <person name="Sommer R.J."/>
        </authorList>
    </citation>
    <scope>NUCLEOTIDE SEQUENCE [LARGE SCALE GENOMIC DNA]</scope>
    <source>
        <strain evidence="2">PS312</strain>
    </source>
</reference>
<dbReference type="PANTHER" id="PTHR31664">
    <property type="entry name" value="PROTEIN CBG16427"/>
    <property type="match status" value="1"/>
</dbReference>
<evidence type="ECO:0000313" key="1">
    <source>
        <dbReference type="EnsemblMetazoa" id="PPA19077.1"/>
    </source>
</evidence>
<dbReference type="PANTHER" id="PTHR31664:SF4">
    <property type="entry name" value="DUF4440 DOMAIN-CONTAINING PROTEIN"/>
    <property type="match status" value="1"/>
</dbReference>
<reference evidence="1" key="2">
    <citation type="submission" date="2022-06" db="UniProtKB">
        <authorList>
            <consortium name="EnsemblMetazoa"/>
        </authorList>
    </citation>
    <scope>IDENTIFICATION</scope>
    <source>
        <strain evidence="1">PS312</strain>
    </source>
</reference>
<proteinExistence type="predicted"/>
<dbReference type="EnsemblMetazoa" id="PPA19077.1">
    <property type="protein sequence ID" value="PPA19077.1"/>
    <property type="gene ID" value="WBGene00108631"/>
</dbReference>
<sequence length="139" mass="15391">MTLTVEEAKAILAPILASYDEWLAKGDVDGVSSLYSPDGVLVHKGNNCAHGRDQIKHALVPFAIPTESTASIILFLFLLAQTPFHITNHHYEATSDHIIFHAVFSSKVIATCAVFGGKFETIYRKEGDQWLIIFDEFQA</sequence>
<protein>
    <submittedName>
        <fullName evidence="1">Uncharacterized protein</fullName>
    </submittedName>
</protein>
<dbReference type="InterPro" id="IPR032710">
    <property type="entry name" value="NTF2-like_dom_sf"/>
</dbReference>
<dbReference type="Proteomes" id="UP000005239">
    <property type="component" value="Unassembled WGS sequence"/>
</dbReference>
<dbReference type="Gene3D" id="3.10.450.50">
    <property type="match status" value="1"/>
</dbReference>
<dbReference type="AlphaFoldDB" id="A0A2A6CSV4"/>
<accession>A0A8R1UC49</accession>
<dbReference type="SUPFAM" id="SSF54427">
    <property type="entry name" value="NTF2-like"/>
    <property type="match status" value="1"/>
</dbReference>
<gene>
    <name evidence="1" type="primary">WBGene00108631</name>
</gene>
<accession>A0A2A6CSV4</accession>
<keyword evidence="2" id="KW-1185">Reference proteome</keyword>
<name>A0A2A6CSV4_PRIPA</name>
<organism evidence="1 2">
    <name type="scientific">Pristionchus pacificus</name>
    <name type="common">Parasitic nematode worm</name>
    <dbReference type="NCBI Taxonomy" id="54126"/>
    <lineage>
        <taxon>Eukaryota</taxon>
        <taxon>Metazoa</taxon>
        <taxon>Ecdysozoa</taxon>
        <taxon>Nematoda</taxon>
        <taxon>Chromadorea</taxon>
        <taxon>Rhabditida</taxon>
        <taxon>Rhabditina</taxon>
        <taxon>Diplogasteromorpha</taxon>
        <taxon>Diplogasteroidea</taxon>
        <taxon>Neodiplogasteridae</taxon>
        <taxon>Pristionchus</taxon>
    </lineage>
</organism>
<evidence type="ECO:0000313" key="2">
    <source>
        <dbReference type="Proteomes" id="UP000005239"/>
    </source>
</evidence>
<dbReference type="OrthoDB" id="5793381at2759"/>